<evidence type="ECO:0000313" key="3">
    <source>
        <dbReference type="EMBL" id="KIK90803.1"/>
    </source>
</evidence>
<feature type="region of interest" description="Disordered" evidence="1">
    <location>
        <begin position="29"/>
        <end position="139"/>
    </location>
</feature>
<evidence type="ECO:0000256" key="2">
    <source>
        <dbReference type="SAM" id="Phobius"/>
    </source>
</evidence>
<dbReference type="OrthoDB" id="2687408at2759"/>
<feature type="compositionally biased region" description="Low complexity" evidence="1">
    <location>
        <begin position="312"/>
        <end position="322"/>
    </location>
</feature>
<evidence type="ECO:0000256" key="1">
    <source>
        <dbReference type="SAM" id="MobiDB-lite"/>
    </source>
</evidence>
<dbReference type="AlphaFoldDB" id="A0A0D0DIG7"/>
<feature type="compositionally biased region" description="Acidic residues" evidence="1">
    <location>
        <begin position="57"/>
        <end position="66"/>
    </location>
</feature>
<protein>
    <submittedName>
        <fullName evidence="3">Uncharacterized protein</fullName>
    </submittedName>
</protein>
<dbReference type="HOGENOM" id="CLU_790300_0_0_1"/>
<dbReference type="EMBL" id="KN825469">
    <property type="protein sequence ID" value="KIK90803.1"/>
    <property type="molecule type" value="Genomic_DNA"/>
</dbReference>
<gene>
    <name evidence="3" type="ORF">PAXRUDRAFT_831383</name>
</gene>
<dbReference type="STRING" id="930991.A0A0D0DIG7"/>
<feature type="compositionally biased region" description="Low complexity" evidence="1">
    <location>
        <begin position="39"/>
        <end position="52"/>
    </location>
</feature>
<organism evidence="3 4">
    <name type="scientific">Paxillus rubicundulus Ve08.2h10</name>
    <dbReference type="NCBI Taxonomy" id="930991"/>
    <lineage>
        <taxon>Eukaryota</taxon>
        <taxon>Fungi</taxon>
        <taxon>Dikarya</taxon>
        <taxon>Basidiomycota</taxon>
        <taxon>Agaricomycotina</taxon>
        <taxon>Agaricomycetes</taxon>
        <taxon>Agaricomycetidae</taxon>
        <taxon>Boletales</taxon>
        <taxon>Paxilineae</taxon>
        <taxon>Paxillaceae</taxon>
        <taxon>Paxillus</taxon>
    </lineage>
</organism>
<reference evidence="4" key="2">
    <citation type="submission" date="2015-01" db="EMBL/GenBank/DDBJ databases">
        <title>Evolutionary Origins and Diversification of the Mycorrhizal Mutualists.</title>
        <authorList>
            <consortium name="DOE Joint Genome Institute"/>
            <consortium name="Mycorrhizal Genomics Consortium"/>
            <person name="Kohler A."/>
            <person name="Kuo A."/>
            <person name="Nagy L.G."/>
            <person name="Floudas D."/>
            <person name="Copeland A."/>
            <person name="Barry K.W."/>
            <person name="Cichocki N."/>
            <person name="Veneault-Fourrey C."/>
            <person name="LaButti K."/>
            <person name="Lindquist E.A."/>
            <person name="Lipzen A."/>
            <person name="Lundell T."/>
            <person name="Morin E."/>
            <person name="Murat C."/>
            <person name="Riley R."/>
            <person name="Ohm R."/>
            <person name="Sun H."/>
            <person name="Tunlid A."/>
            <person name="Henrissat B."/>
            <person name="Grigoriev I.V."/>
            <person name="Hibbett D.S."/>
            <person name="Martin F."/>
        </authorList>
    </citation>
    <scope>NUCLEOTIDE SEQUENCE [LARGE SCALE GENOMIC DNA]</scope>
    <source>
        <strain evidence="4">Ve08.2h10</strain>
    </source>
</reference>
<keyword evidence="2" id="KW-0812">Transmembrane</keyword>
<keyword evidence="2" id="KW-1133">Transmembrane helix</keyword>
<feature type="compositionally biased region" description="Polar residues" evidence="1">
    <location>
        <begin position="196"/>
        <end position="208"/>
    </location>
</feature>
<feature type="compositionally biased region" description="Polar residues" evidence="1">
    <location>
        <begin position="299"/>
        <end position="311"/>
    </location>
</feature>
<dbReference type="InParanoid" id="A0A0D0DIG7"/>
<name>A0A0D0DIG7_9AGAM</name>
<sequence length="365" mass="37724">MTTLSPALAFVVAIQLPRVRGGALRMAGRGINARDDPSHPSNPSNPSNPSTPSGGGDSDDGGDGEDNSSSSTTRSSTTTSHTSTTTSLTSTTTSLTSTTTSLTTGHASSSLSSSGNNNVGSCGSGDSDSSDGSCTSSGSSLSTSARAGIAFGVLFGAIFLAILYCFCKRRTRKAKERAKNYVPGPMSAEVQRYVPPTSQATSPSSGQRDQPPVPRLDTNESGPLASDQVPDLPSSAVSSTTPLLSEATLRDSYPVSAWQRHSSFLPSQTSDITPGVRLPNPHDPYTAPARSVSLGSAVASATSSQTPISNGASTYTSTAASSSERRASALHTDLLLHQKQLELEHRKESLEARIENLDPPPSYNS</sequence>
<keyword evidence="2" id="KW-0472">Membrane</keyword>
<dbReference type="Proteomes" id="UP000054538">
    <property type="component" value="Unassembled WGS sequence"/>
</dbReference>
<feature type="region of interest" description="Disordered" evidence="1">
    <location>
        <begin position="265"/>
        <end position="327"/>
    </location>
</feature>
<feature type="region of interest" description="Disordered" evidence="1">
    <location>
        <begin position="189"/>
        <end position="243"/>
    </location>
</feature>
<reference evidence="3 4" key="1">
    <citation type="submission" date="2014-04" db="EMBL/GenBank/DDBJ databases">
        <authorList>
            <consortium name="DOE Joint Genome Institute"/>
            <person name="Kuo A."/>
            <person name="Kohler A."/>
            <person name="Jargeat P."/>
            <person name="Nagy L.G."/>
            <person name="Floudas D."/>
            <person name="Copeland A."/>
            <person name="Barry K.W."/>
            <person name="Cichocki N."/>
            <person name="Veneault-Fourrey C."/>
            <person name="LaButti K."/>
            <person name="Lindquist E.A."/>
            <person name="Lipzen A."/>
            <person name="Lundell T."/>
            <person name="Morin E."/>
            <person name="Murat C."/>
            <person name="Sun H."/>
            <person name="Tunlid A."/>
            <person name="Henrissat B."/>
            <person name="Grigoriev I.V."/>
            <person name="Hibbett D.S."/>
            <person name="Martin F."/>
            <person name="Nordberg H.P."/>
            <person name="Cantor M.N."/>
            <person name="Hua S.X."/>
        </authorList>
    </citation>
    <scope>NUCLEOTIDE SEQUENCE [LARGE SCALE GENOMIC DNA]</scope>
    <source>
        <strain evidence="3 4">Ve08.2h10</strain>
    </source>
</reference>
<feature type="compositionally biased region" description="Low complexity" evidence="1">
    <location>
        <begin position="67"/>
        <end position="139"/>
    </location>
</feature>
<accession>A0A0D0DIG7</accession>
<keyword evidence="4" id="KW-1185">Reference proteome</keyword>
<feature type="transmembrane region" description="Helical" evidence="2">
    <location>
        <begin position="147"/>
        <end position="167"/>
    </location>
</feature>
<proteinExistence type="predicted"/>
<evidence type="ECO:0000313" key="4">
    <source>
        <dbReference type="Proteomes" id="UP000054538"/>
    </source>
</evidence>